<dbReference type="InterPro" id="IPR050681">
    <property type="entry name" value="CDF/SLC30A"/>
</dbReference>
<evidence type="ECO:0000259" key="11">
    <source>
        <dbReference type="Pfam" id="PF16916"/>
    </source>
</evidence>
<feature type="transmembrane region" description="Helical" evidence="9">
    <location>
        <begin position="95"/>
        <end position="114"/>
    </location>
</feature>
<dbReference type="GO" id="GO:0005886">
    <property type="term" value="C:plasma membrane"/>
    <property type="evidence" value="ECO:0007669"/>
    <property type="project" value="TreeGrafter"/>
</dbReference>
<gene>
    <name evidence="12" type="ORF">DYI25_00395</name>
</gene>
<keyword evidence="5 9" id="KW-1133">Transmembrane helix</keyword>
<keyword evidence="3" id="KW-0813">Transport</keyword>
<name>A0A944CH76_9BACI</name>
<dbReference type="RefSeq" id="WP_213365584.1">
    <property type="nucleotide sequence ID" value="NZ_QTKX01000001.1"/>
</dbReference>
<dbReference type="InterPro" id="IPR036837">
    <property type="entry name" value="Cation_efflux_CTD_sf"/>
</dbReference>
<dbReference type="SUPFAM" id="SSF160240">
    <property type="entry name" value="Cation efflux protein cytoplasmic domain-like"/>
    <property type="match status" value="1"/>
</dbReference>
<evidence type="ECO:0000256" key="2">
    <source>
        <dbReference type="ARBA" id="ARBA00008873"/>
    </source>
</evidence>
<dbReference type="InterPro" id="IPR027469">
    <property type="entry name" value="Cation_efflux_TMD_sf"/>
</dbReference>
<keyword evidence="4 9" id="KW-0812">Transmembrane</keyword>
<proteinExistence type="inferred from homology"/>
<dbReference type="PANTHER" id="PTHR11562">
    <property type="entry name" value="CATION EFFLUX PROTEIN/ ZINC TRANSPORTER"/>
    <property type="match status" value="1"/>
</dbReference>
<evidence type="ECO:0000259" key="10">
    <source>
        <dbReference type="Pfam" id="PF01545"/>
    </source>
</evidence>
<dbReference type="AlphaFoldDB" id="A0A944CH76"/>
<keyword evidence="6" id="KW-0406">Ion transport</keyword>
<dbReference type="Pfam" id="PF01545">
    <property type="entry name" value="Cation_efflux"/>
    <property type="match status" value="1"/>
</dbReference>
<evidence type="ECO:0000256" key="4">
    <source>
        <dbReference type="ARBA" id="ARBA00022692"/>
    </source>
</evidence>
<evidence type="ECO:0000256" key="6">
    <source>
        <dbReference type="ARBA" id="ARBA00023065"/>
    </source>
</evidence>
<feature type="region of interest" description="Disordered" evidence="8">
    <location>
        <begin position="1"/>
        <end position="20"/>
    </location>
</feature>
<feature type="transmembrane region" description="Helical" evidence="9">
    <location>
        <begin position="27"/>
        <end position="48"/>
    </location>
</feature>
<dbReference type="EMBL" id="QTKX01000001">
    <property type="protein sequence ID" value="MBS8262888.1"/>
    <property type="molecule type" value="Genomic_DNA"/>
</dbReference>
<reference evidence="12 13" key="1">
    <citation type="journal article" date="2021" name="Microorganisms">
        <title>Bacterial Dimethylsulfoniopropionate Biosynthesis in the East China Sea.</title>
        <authorList>
            <person name="Liu J."/>
            <person name="Zhang Y."/>
            <person name="Liu J."/>
            <person name="Zhong H."/>
            <person name="Williams B.T."/>
            <person name="Zheng Y."/>
            <person name="Curson A.R.J."/>
            <person name="Sun C."/>
            <person name="Sun H."/>
            <person name="Song D."/>
            <person name="Wagner Mackenzie B."/>
            <person name="Bermejo Martinez A."/>
            <person name="Todd J.D."/>
            <person name="Zhang X.H."/>
        </authorList>
    </citation>
    <scope>NUCLEOTIDE SEQUENCE [LARGE SCALE GENOMIC DNA]</scope>
    <source>
        <strain evidence="12 13">ESS08</strain>
    </source>
</reference>
<feature type="domain" description="Cation efflux protein cytoplasmic" evidence="11">
    <location>
        <begin position="224"/>
        <end position="297"/>
    </location>
</feature>
<comment type="caution">
    <text evidence="12">The sequence shown here is derived from an EMBL/GenBank/DDBJ whole genome shotgun (WGS) entry which is preliminary data.</text>
</comment>
<dbReference type="Pfam" id="PF16916">
    <property type="entry name" value="ZT_dimer"/>
    <property type="match status" value="1"/>
</dbReference>
<feature type="transmembrane region" description="Helical" evidence="9">
    <location>
        <begin position="126"/>
        <end position="150"/>
    </location>
</feature>
<evidence type="ECO:0000256" key="8">
    <source>
        <dbReference type="SAM" id="MobiDB-lite"/>
    </source>
</evidence>
<dbReference type="Proteomes" id="UP000761411">
    <property type="component" value="Unassembled WGS sequence"/>
</dbReference>
<protein>
    <submittedName>
        <fullName evidence="12">Cation transporter</fullName>
    </submittedName>
</protein>
<dbReference type="PANTHER" id="PTHR11562:SF17">
    <property type="entry name" value="RE54080P-RELATED"/>
    <property type="match status" value="1"/>
</dbReference>
<evidence type="ECO:0000256" key="3">
    <source>
        <dbReference type="ARBA" id="ARBA00022448"/>
    </source>
</evidence>
<organism evidence="12 13">
    <name type="scientific">Mesobacillus boroniphilus</name>
    <dbReference type="NCBI Taxonomy" id="308892"/>
    <lineage>
        <taxon>Bacteria</taxon>
        <taxon>Bacillati</taxon>
        <taxon>Bacillota</taxon>
        <taxon>Bacilli</taxon>
        <taxon>Bacillales</taxon>
        <taxon>Bacillaceae</taxon>
        <taxon>Mesobacillus</taxon>
    </lineage>
</organism>
<dbReference type="InterPro" id="IPR027470">
    <property type="entry name" value="Cation_efflux_CTD"/>
</dbReference>
<feature type="transmembrane region" description="Helical" evidence="9">
    <location>
        <begin position="54"/>
        <end position="75"/>
    </location>
</feature>
<feature type="domain" description="Cation efflux protein transmembrane" evidence="10">
    <location>
        <begin position="29"/>
        <end position="220"/>
    </location>
</feature>
<feature type="transmembrane region" description="Helical" evidence="9">
    <location>
        <begin position="191"/>
        <end position="211"/>
    </location>
</feature>
<feature type="transmembrane region" description="Helical" evidence="9">
    <location>
        <begin position="162"/>
        <end position="185"/>
    </location>
</feature>
<evidence type="ECO:0000313" key="12">
    <source>
        <dbReference type="EMBL" id="MBS8262888.1"/>
    </source>
</evidence>
<dbReference type="SUPFAM" id="SSF161111">
    <property type="entry name" value="Cation efflux protein transmembrane domain-like"/>
    <property type="match status" value="1"/>
</dbReference>
<sequence>MGHNHSHGHSHSHGHGHSHSHTSNKKALFWAFLLIATFMVVEVIGGVLTNSLALLSDAGHMLSDAAALGLSLFAIKLGERKATQSKTYGYKRFEIIAAALNGLTLIIISIYIFVEAYHRFADPPEVQSMGMLTISVIGLIVNIIAAWILMSGDKDENLNVRSAFLHVLGDMLGSVGAITAALLIYFFDWGIADSIASVAVAILIIISGWRVTKESFHVLMEGTPEQIELNEVKEEIMKIPEVKDVHDVHVWSITSGVLMLSGHIAVEGEGAHDRVLHKAQTLLHDRFGIDHSTLQVEGEEHGCPCAHGPCN</sequence>
<keyword evidence="7 9" id="KW-0472">Membrane</keyword>
<evidence type="ECO:0000256" key="5">
    <source>
        <dbReference type="ARBA" id="ARBA00022989"/>
    </source>
</evidence>
<keyword evidence="13" id="KW-1185">Reference proteome</keyword>
<comment type="similarity">
    <text evidence="2">Belongs to the cation diffusion facilitator (CDF) transporter (TC 2.A.4) family. SLC30A subfamily.</text>
</comment>
<dbReference type="InterPro" id="IPR058533">
    <property type="entry name" value="Cation_efflux_TM"/>
</dbReference>
<dbReference type="Gene3D" id="1.20.1510.10">
    <property type="entry name" value="Cation efflux protein transmembrane domain"/>
    <property type="match status" value="1"/>
</dbReference>
<accession>A0A944CH76</accession>
<evidence type="ECO:0000256" key="9">
    <source>
        <dbReference type="SAM" id="Phobius"/>
    </source>
</evidence>
<evidence type="ECO:0000256" key="1">
    <source>
        <dbReference type="ARBA" id="ARBA00004141"/>
    </source>
</evidence>
<dbReference type="InterPro" id="IPR002524">
    <property type="entry name" value="Cation_efflux"/>
</dbReference>
<dbReference type="NCBIfam" id="TIGR01297">
    <property type="entry name" value="CDF"/>
    <property type="match status" value="1"/>
</dbReference>
<evidence type="ECO:0000313" key="13">
    <source>
        <dbReference type="Proteomes" id="UP000761411"/>
    </source>
</evidence>
<dbReference type="GO" id="GO:0005385">
    <property type="term" value="F:zinc ion transmembrane transporter activity"/>
    <property type="evidence" value="ECO:0007669"/>
    <property type="project" value="TreeGrafter"/>
</dbReference>
<evidence type="ECO:0000256" key="7">
    <source>
        <dbReference type="ARBA" id="ARBA00023136"/>
    </source>
</evidence>
<comment type="subcellular location">
    <subcellularLocation>
        <location evidence="1">Membrane</location>
        <topology evidence="1">Multi-pass membrane protein</topology>
    </subcellularLocation>
</comment>